<dbReference type="OrthoDB" id="420564at2759"/>
<protein>
    <submittedName>
        <fullName evidence="2">Isoprenoid biosynthetic process</fullName>
    </submittedName>
</protein>
<evidence type="ECO:0000313" key="2">
    <source>
        <dbReference type="EMBL" id="KZM27763.1"/>
    </source>
</evidence>
<dbReference type="PANTHER" id="PTHR35179:SF2">
    <property type="entry name" value="START DOMAIN-CONTAINING PROTEIN"/>
    <property type="match status" value="1"/>
</dbReference>
<reference evidence="2 3" key="1">
    <citation type="journal article" date="2016" name="Sci. Rep.">
        <title>Draft genome sequencing and secretome analysis of fungal phytopathogen Ascochyta rabiei provides insight into the necrotrophic effector repertoire.</title>
        <authorList>
            <person name="Verma S."/>
            <person name="Gazara R.K."/>
            <person name="Nizam S."/>
            <person name="Parween S."/>
            <person name="Chattopadhyay D."/>
            <person name="Verma P.K."/>
        </authorList>
    </citation>
    <scope>NUCLEOTIDE SEQUENCE [LARGE SCALE GENOMIC DNA]</scope>
    <source>
        <strain evidence="2 3">ArDII</strain>
    </source>
</reference>
<dbReference type="Proteomes" id="UP000076837">
    <property type="component" value="Unassembled WGS sequence"/>
</dbReference>
<organism evidence="2 3">
    <name type="scientific">Didymella rabiei</name>
    <name type="common">Chickpea ascochyta blight fungus</name>
    <name type="synonym">Mycosphaerella rabiei</name>
    <dbReference type="NCBI Taxonomy" id="5454"/>
    <lineage>
        <taxon>Eukaryota</taxon>
        <taxon>Fungi</taxon>
        <taxon>Dikarya</taxon>
        <taxon>Ascomycota</taxon>
        <taxon>Pezizomycotina</taxon>
        <taxon>Dothideomycetes</taxon>
        <taxon>Pleosporomycetidae</taxon>
        <taxon>Pleosporales</taxon>
        <taxon>Pleosporineae</taxon>
        <taxon>Didymellaceae</taxon>
        <taxon>Ascochyta</taxon>
    </lineage>
</organism>
<keyword evidence="3" id="KW-1185">Reference proteome</keyword>
<dbReference type="PANTHER" id="PTHR35179">
    <property type="entry name" value="PROTEIN CBG02620"/>
    <property type="match status" value="1"/>
</dbReference>
<dbReference type="AlphaFoldDB" id="A0A163LFS1"/>
<sequence>MQQSPESEYLASYSWLESEVPTILVPGFPSLWSPPAGPLKLEPDSGRVYVDKNAARIPDAPLKPLFSALSAQNPGFEMGSVDVITDRNNIKKLLRFLDGTSSESFQMQVEIVDGKMALFTRTEDETTTVIQGFRVHGRNFKKACTKSATGTSGYHRITSFSFGGLQCVVRHETDGYIDDALGRVAVQKQAKTTVPLLQLLETLQLTDSASAPTHTSTIAVKREGKEVDCSSILEVKTRAAGKSLDMNETAAQLWISQTPHLAVGYIELVKQKKAASEGVDAKWQGGKQGTEDNKLMTKKGDQYKTPAQTGTTSRVKTPITIGNVRCETDVSRIPRLASPVLNSGDSSSQLTEIIHEAIPLFDVALKGIESGYRQCFRSMSSDITLYRTLCDTYDFLHVDVYTFQSNDKHKNTIFNAVLFVVSHPGTFKWKTRNAVRAVYESRLMLSVKQRVNLDRWHELDSSEQTDTQKDDVTTEEENLDWYDSDYSDSC</sequence>
<evidence type="ECO:0000313" key="3">
    <source>
        <dbReference type="Proteomes" id="UP000076837"/>
    </source>
</evidence>
<comment type="caution">
    <text evidence="2">The sequence shown here is derived from an EMBL/GenBank/DDBJ whole genome shotgun (WGS) entry which is preliminary data.</text>
</comment>
<feature type="region of interest" description="Disordered" evidence="1">
    <location>
        <begin position="462"/>
        <end position="490"/>
    </location>
</feature>
<name>A0A163LFS1_DIDRA</name>
<dbReference type="STRING" id="5454.A0A163LFS1"/>
<evidence type="ECO:0000256" key="1">
    <source>
        <dbReference type="SAM" id="MobiDB-lite"/>
    </source>
</evidence>
<feature type="compositionally biased region" description="Basic and acidic residues" evidence="1">
    <location>
        <begin position="462"/>
        <end position="472"/>
    </location>
</feature>
<feature type="compositionally biased region" description="Acidic residues" evidence="1">
    <location>
        <begin position="473"/>
        <end position="490"/>
    </location>
</feature>
<proteinExistence type="predicted"/>
<gene>
    <name evidence="2" type="ORF">ST47_g1093</name>
</gene>
<accession>A0A163LFS1</accession>
<dbReference type="EMBL" id="JYNV01000057">
    <property type="protein sequence ID" value="KZM27763.1"/>
    <property type="molecule type" value="Genomic_DNA"/>
</dbReference>